<comment type="caution">
    <text evidence="5">The sequence shown here is derived from an EMBL/GenBank/DDBJ whole genome shotgun (WGS) entry which is preliminary data.</text>
</comment>
<sequence>MAAAGESTQVRAVCRAVAAEFDSVTQHAVDKIRAEITSYHSIPYREQYDYIRTGLEMMLEAVASPDGIAQLDSGRSRDLGRRRAMQGISLSDVIETYHIALRELWHELLARSPEPDAELMVAVGRLWDVVHLETTAVAEGHSEATRSRQAERAGVRHRFFAALTAGDERSMTDARQLAQALGFDPDNEFRALCADSDWPEAAQERLQISLDELRGAAHCSRHDAGLMILCQRAATPTVVATVRSIRPGATVGVGLERPSLELAPSTMDDAMQALKASRAGAVTRFEDAWLTASLTPQRERLAPILERGWAVARENPHLVDAVRAYAGAGLSISAAARSVNLHANSVTYRLDRWHTLTGWDPRTASGLLASIAALDLAPAGPGPAGTPGG</sequence>
<accession>A0A5C5RY98</accession>
<feature type="domain" description="RsbT co-antagonist protein RsbRD N-terminal" evidence="3">
    <location>
        <begin position="22"/>
        <end position="154"/>
    </location>
</feature>
<dbReference type="OrthoDB" id="33973at2"/>
<evidence type="ECO:0000256" key="1">
    <source>
        <dbReference type="ARBA" id="ARBA00006754"/>
    </source>
</evidence>
<dbReference type="InterPro" id="IPR025736">
    <property type="entry name" value="PucR_C-HTH_dom"/>
</dbReference>
<dbReference type="InterPro" id="IPR051448">
    <property type="entry name" value="CdaR-like_regulators"/>
</dbReference>
<evidence type="ECO:0000259" key="4">
    <source>
        <dbReference type="Pfam" id="PF17853"/>
    </source>
</evidence>
<dbReference type="Pfam" id="PF14361">
    <property type="entry name" value="RsbRD_N"/>
    <property type="match status" value="1"/>
</dbReference>
<dbReference type="Pfam" id="PF17853">
    <property type="entry name" value="GGDEF_2"/>
    <property type="match status" value="1"/>
</dbReference>
<name>A0A5C5RY98_9ACTN</name>
<dbReference type="PANTHER" id="PTHR33744">
    <property type="entry name" value="CARBOHYDRATE DIACID REGULATOR"/>
    <property type="match status" value="1"/>
</dbReference>
<reference evidence="5 6" key="1">
    <citation type="submission" date="2019-06" db="EMBL/GenBank/DDBJ databases">
        <title>Tsukamurella conjunctivitidis sp. nov., Tsukamurella assacharolytica sp. nov. and Tsukamurella sputae sp. nov. isolated from patients with conjunctivitis, bacteraemia (lymphoma) and respiratory infection (sputum) in Hong Kong.</title>
        <authorList>
            <person name="Teng J.L.L."/>
            <person name="Lee H.H."/>
            <person name="Fong J.Y.H."/>
            <person name="Fok K.M.N."/>
            <person name="Lau S.K.P."/>
            <person name="Woo P.C.Y."/>
        </authorList>
    </citation>
    <scope>NUCLEOTIDE SEQUENCE [LARGE SCALE GENOMIC DNA]</scope>
    <source>
        <strain evidence="5 6">HKU72</strain>
    </source>
</reference>
<proteinExistence type="inferred from homology"/>
<dbReference type="Proteomes" id="UP000319375">
    <property type="component" value="Unassembled WGS sequence"/>
</dbReference>
<gene>
    <name evidence="5" type="ORF">FK530_15375</name>
</gene>
<dbReference type="Gene3D" id="1.10.10.2840">
    <property type="entry name" value="PucR C-terminal helix-turn-helix domain"/>
    <property type="match status" value="1"/>
</dbReference>
<protein>
    <submittedName>
        <fullName evidence="5">PucR family transcriptional regulator</fullName>
    </submittedName>
</protein>
<dbReference type="EMBL" id="VIGX01000008">
    <property type="protein sequence ID" value="TWS28067.1"/>
    <property type="molecule type" value="Genomic_DNA"/>
</dbReference>
<dbReference type="InterPro" id="IPR041522">
    <property type="entry name" value="CdaR_GGDEF"/>
</dbReference>
<dbReference type="AlphaFoldDB" id="A0A5C5RY98"/>
<comment type="similarity">
    <text evidence="1">Belongs to the CdaR family.</text>
</comment>
<dbReference type="InterPro" id="IPR025751">
    <property type="entry name" value="RsbRD_N_dom"/>
</dbReference>
<dbReference type="InterPro" id="IPR042070">
    <property type="entry name" value="PucR_C-HTH_sf"/>
</dbReference>
<keyword evidence="6" id="KW-1185">Reference proteome</keyword>
<feature type="domain" description="PucR C-terminal helix-turn-helix" evidence="2">
    <location>
        <begin position="318"/>
        <end position="374"/>
    </location>
</feature>
<dbReference type="Pfam" id="PF13556">
    <property type="entry name" value="HTH_30"/>
    <property type="match status" value="1"/>
</dbReference>
<organism evidence="5 6">
    <name type="scientific">Tsukamurella conjunctivitidis</name>
    <dbReference type="NCBI Taxonomy" id="2592068"/>
    <lineage>
        <taxon>Bacteria</taxon>
        <taxon>Bacillati</taxon>
        <taxon>Actinomycetota</taxon>
        <taxon>Actinomycetes</taxon>
        <taxon>Mycobacteriales</taxon>
        <taxon>Tsukamurellaceae</taxon>
        <taxon>Tsukamurella</taxon>
    </lineage>
</organism>
<evidence type="ECO:0000259" key="2">
    <source>
        <dbReference type="Pfam" id="PF13556"/>
    </source>
</evidence>
<evidence type="ECO:0000313" key="5">
    <source>
        <dbReference type="EMBL" id="TWS28067.1"/>
    </source>
</evidence>
<feature type="domain" description="CdaR GGDEF-like" evidence="4">
    <location>
        <begin position="169"/>
        <end position="276"/>
    </location>
</feature>
<dbReference type="PANTHER" id="PTHR33744:SF7">
    <property type="entry name" value="PUCR FAMILY TRANSCRIPTIONAL REGULATOR"/>
    <property type="match status" value="1"/>
</dbReference>
<evidence type="ECO:0000259" key="3">
    <source>
        <dbReference type="Pfam" id="PF14361"/>
    </source>
</evidence>
<evidence type="ECO:0000313" key="6">
    <source>
        <dbReference type="Proteomes" id="UP000319375"/>
    </source>
</evidence>